<reference evidence="1 2" key="1">
    <citation type="submission" date="2014-12" db="EMBL/GenBank/DDBJ databases">
        <title>Genome assembly of Enhygromyxa salina DSM 15201.</title>
        <authorList>
            <person name="Sharma G."/>
            <person name="Subramanian S."/>
        </authorList>
    </citation>
    <scope>NUCLEOTIDE SEQUENCE [LARGE SCALE GENOMIC DNA]</scope>
    <source>
        <strain evidence="1 2">DSM 15201</strain>
    </source>
</reference>
<proteinExistence type="predicted"/>
<sequence>MKYTDYWDDVVTACKDSADQMGAFPGPRLTTVAAAEIVKLLLRRAGRLGTPYEGTMACSVVQLHDLIDKRQTFVVSFSGYHPTLKLDLVKGAQELREAFEDLGIPVVPAPRFWYQQSPPSYYVPLHAQRRPNWRPHATACASR</sequence>
<evidence type="ECO:0000313" key="1">
    <source>
        <dbReference type="EMBL" id="KIG12991.1"/>
    </source>
</evidence>
<comment type="caution">
    <text evidence="1">The sequence shown here is derived from an EMBL/GenBank/DDBJ whole genome shotgun (WGS) entry which is preliminary data.</text>
</comment>
<protein>
    <submittedName>
        <fullName evidence="1">Uncharacterized protein</fullName>
    </submittedName>
</protein>
<accession>A0A0C2CP41</accession>
<dbReference type="Proteomes" id="UP000031599">
    <property type="component" value="Unassembled WGS sequence"/>
</dbReference>
<name>A0A0C2CP41_9BACT</name>
<evidence type="ECO:0000313" key="2">
    <source>
        <dbReference type="Proteomes" id="UP000031599"/>
    </source>
</evidence>
<dbReference type="RefSeq" id="WP_052556601.1">
    <property type="nucleotide sequence ID" value="NZ_JMCC02000111.1"/>
</dbReference>
<dbReference type="EMBL" id="JMCC02000111">
    <property type="protein sequence ID" value="KIG12991.1"/>
    <property type="molecule type" value="Genomic_DNA"/>
</dbReference>
<organism evidence="1 2">
    <name type="scientific">Enhygromyxa salina</name>
    <dbReference type="NCBI Taxonomy" id="215803"/>
    <lineage>
        <taxon>Bacteria</taxon>
        <taxon>Pseudomonadati</taxon>
        <taxon>Myxococcota</taxon>
        <taxon>Polyangia</taxon>
        <taxon>Nannocystales</taxon>
        <taxon>Nannocystaceae</taxon>
        <taxon>Enhygromyxa</taxon>
    </lineage>
</organism>
<dbReference type="AlphaFoldDB" id="A0A0C2CP41"/>
<gene>
    <name evidence="1" type="ORF">DB30_00825</name>
</gene>